<dbReference type="GO" id="GO:0005615">
    <property type="term" value="C:extracellular space"/>
    <property type="evidence" value="ECO:0007669"/>
    <property type="project" value="TreeGrafter"/>
</dbReference>
<dbReference type="PANTHER" id="PTHR24023:SF1095">
    <property type="entry name" value="EGF-LIKE DOMAIN-CONTAINING PROTEIN"/>
    <property type="match status" value="1"/>
</dbReference>
<dbReference type="Pfam" id="PF01391">
    <property type="entry name" value="Collagen"/>
    <property type="match status" value="1"/>
</dbReference>
<feature type="compositionally biased region" description="Low complexity" evidence="1">
    <location>
        <begin position="158"/>
        <end position="179"/>
    </location>
</feature>
<dbReference type="AlphaFoldDB" id="A0AAD9JNU6"/>
<reference evidence="3" key="1">
    <citation type="journal article" date="2023" name="Mol. Biol. Evol.">
        <title>Third-Generation Sequencing Reveals the Adaptive Role of the Epigenome in Three Deep-Sea Polychaetes.</title>
        <authorList>
            <person name="Perez M."/>
            <person name="Aroh O."/>
            <person name="Sun Y."/>
            <person name="Lan Y."/>
            <person name="Juniper S.K."/>
            <person name="Young C.R."/>
            <person name="Angers B."/>
            <person name="Qian P.Y."/>
        </authorList>
    </citation>
    <scope>NUCLEOTIDE SEQUENCE</scope>
    <source>
        <strain evidence="3">P08H-3</strain>
    </source>
</reference>
<organism evidence="3 4">
    <name type="scientific">Paralvinella palmiformis</name>
    <dbReference type="NCBI Taxonomy" id="53620"/>
    <lineage>
        <taxon>Eukaryota</taxon>
        <taxon>Metazoa</taxon>
        <taxon>Spiralia</taxon>
        <taxon>Lophotrochozoa</taxon>
        <taxon>Annelida</taxon>
        <taxon>Polychaeta</taxon>
        <taxon>Sedentaria</taxon>
        <taxon>Canalipalpata</taxon>
        <taxon>Terebellida</taxon>
        <taxon>Terebelliformia</taxon>
        <taxon>Alvinellidae</taxon>
        <taxon>Paralvinella</taxon>
    </lineage>
</organism>
<keyword evidence="2" id="KW-0472">Membrane</keyword>
<evidence type="ECO:0000256" key="2">
    <source>
        <dbReference type="SAM" id="Phobius"/>
    </source>
</evidence>
<dbReference type="GO" id="GO:0030198">
    <property type="term" value="P:extracellular matrix organization"/>
    <property type="evidence" value="ECO:0007669"/>
    <property type="project" value="TreeGrafter"/>
</dbReference>
<feature type="transmembrane region" description="Helical" evidence="2">
    <location>
        <begin position="100"/>
        <end position="125"/>
    </location>
</feature>
<protein>
    <recommendedName>
        <fullName evidence="5">Collagen-like protein</fullName>
    </recommendedName>
</protein>
<accession>A0AAD9JNU6</accession>
<evidence type="ECO:0000256" key="1">
    <source>
        <dbReference type="SAM" id="MobiDB-lite"/>
    </source>
</evidence>
<keyword evidence="4" id="KW-1185">Reference proteome</keyword>
<gene>
    <name evidence="3" type="ORF">LSH36_220g05004</name>
</gene>
<keyword evidence="2" id="KW-0812">Transmembrane</keyword>
<dbReference type="GO" id="GO:0030020">
    <property type="term" value="F:extracellular matrix structural constituent conferring tensile strength"/>
    <property type="evidence" value="ECO:0007669"/>
    <property type="project" value="TreeGrafter"/>
</dbReference>
<evidence type="ECO:0000313" key="4">
    <source>
        <dbReference type="Proteomes" id="UP001208570"/>
    </source>
</evidence>
<dbReference type="InterPro" id="IPR050149">
    <property type="entry name" value="Collagen_superfamily"/>
</dbReference>
<feature type="region of interest" description="Disordered" evidence="1">
    <location>
        <begin position="130"/>
        <end position="209"/>
    </location>
</feature>
<comment type="caution">
    <text evidence="3">The sequence shown here is derived from an EMBL/GenBank/DDBJ whole genome shotgun (WGS) entry which is preliminary data.</text>
</comment>
<dbReference type="PANTHER" id="PTHR24023">
    <property type="entry name" value="COLLAGEN ALPHA"/>
    <property type="match status" value="1"/>
</dbReference>
<feature type="region of interest" description="Disordered" evidence="1">
    <location>
        <begin position="1"/>
        <end position="21"/>
    </location>
</feature>
<dbReference type="EMBL" id="JAODUP010000220">
    <property type="protein sequence ID" value="KAK2156167.1"/>
    <property type="molecule type" value="Genomic_DNA"/>
</dbReference>
<dbReference type="Proteomes" id="UP001208570">
    <property type="component" value="Unassembled WGS sequence"/>
</dbReference>
<keyword evidence="2" id="KW-1133">Transmembrane helix</keyword>
<evidence type="ECO:0000313" key="3">
    <source>
        <dbReference type="EMBL" id="KAK2156167.1"/>
    </source>
</evidence>
<evidence type="ECO:0008006" key="5">
    <source>
        <dbReference type="Google" id="ProtNLM"/>
    </source>
</evidence>
<sequence>MDGTRANNGVADRHPKRPNIISGDNNGYVNVTFNPISQLVNGKQRDNKNSAESLGDISLYESPISLEVRDQSKEDDYERLKGSKRHLSTDRGLFSRRSHFIIALITVFLASVIISIVACFIILHLTKVTGPPGPRGEQGIPGVKGDKGNSGPQGPIGATGAKGSTGSKGPSGRTGTRGPTGPPGPRGPSRTTRTAWEIRILSSHFPMKE</sequence>
<dbReference type="GO" id="GO:0031012">
    <property type="term" value="C:extracellular matrix"/>
    <property type="evidence" value="ECO:0007669"/>
    <property type="project" value="TreeGrafter"/>
</dbReference>
<name>A0AAD9JNU6_9ANNE</name>
<dbReference type="InterPro" id="IPR008160">
    <property type="entry name" value="Collagen"/>
</dbReference>
<proteinExistence type="predicted"/>